<protein>
    <recommendedName>
        <fullName evidence="2">Myb-like DNA-binding domain-containing protein</fullName>
    </recommendedName>
</protein>
<comment type="caution">
    <text evidence="3">The sequence shown here is derived from an EMBL/GenBank/DDBJ whole genome shotgun (WGS) entry which is preliminary data.</text>
</comment>
<sequence length="116" mass="12664">MSDASDQKLLQAVFKQVDLANVKLDFELLAKDLGINTGKDPKGAASKRWSRYKEKSGLVLGKSTKDKSTSIVNAKSNAKSEGNVGDGYQTADKGTNPKSSSKKRKFVKEESEDEEH</sequence>
<dbReference type="HOGENOM" id="CLU_2098249_0_0_1"/>
<evidence type="ECO:0000313" key="3">
    <source>
        <dbReference type="EMBL" id="ESZ91447.1"/>
    </source>
</evidence>
<name>W9C3X3_SCLBF</name>
<dbReference type="AlphaFoldDB" id="W9C3X3"/>
<dbReference type="Pfam" id="PF22980">
    <property type="entry name" value="Myb_DNA-bind_8"/>
    <property type="match status" value="1"/>
</dbReference>
<dbReference type="InterPro" id="IPR054505">
    <property type="entry name" value="Myb_DNA-bind_8"/>
</dbReference>
<feature type="region of interest" description="Disordered" evidence="1">
    <location>
        <begin position="60"/>
        <end position="116"/>
    </location>
</feature>
<evidence type="ECO:0000259" key="2">
    <source>
        <dbReference type="Pfam" id="PF22980"/>
    </source>
</evidence>
<proteinExistence type="predicted"/>
<gene>
    <name evidence="3" type="ORF">SBOR_8170</name>
</gene>
<evidence type="ECO:0000256" key="1">
    <source>
        <dbReference type="SAM" id="MobiDB-lite"/>
    </source>
</evidence>
<feature type="compositionally biased region" description="Polar residues" evidence="1">
    <location>
        <begin position="69"/>
        <end position="80"/>
    </location>
</feature>
<feature type="domain" description="Myb-like DNA-binding" evidence="2">
    <location>
        <begin position="3"/>
        <end position="56"/>
    </location>
</feature>
<dbReference type="Proteomes" id="UP000019487">
    <property type="component" value="Unassembled WGS sequence"/>
</dbReference>
<reference evidence="3 4" key="1">
    <citation type="journal article" date="2014" name="Genome Announc.">
        <title>Draft genome sequence of Sclerotinia borealis, a psychrophilic plant pathogenic fungus.</title>
        <authorList>
            <person name="Mardanov A.V."/>
            <person name="Beletsky A.V."/>
            <person name="Kadnikov V.V."/>
            <person name="Ignatov A.N."/>
            <person name="Ravin N.V."/>
        </authorList>
    </citation>
    <scope>NUCLEOTIDE SEQUENCE [LARGE SCALE GENOMIC DNA]</scope>
    <source>
        <strain evidence="4">F-4157</strain>
    </source>
</reference>
<organism evidence="3 4">
    <name type="scientific">Sclerotinia borealis (strain F-4128)</name>
    <dbReference type="NCBI Taxonomy" id="1432307"/>
    <lineage>
        <taxon>Eukaryota</taxon>
        <taxon>Fungi</taxon>
        <taxon>Dikarya</taxon>
        <taxon>Ascomycota</taxon>
        <taxon>Pezizomycotina</taxon>
        <taxon>Leotiomycetes</taxon>
        <taxon>Helotiales</taxon>
        <taxon>Sclerotiniaceae</taxon>
        <taxon>Sclerotinia</taxon>
    </lineage>
</organism>
<dbReference type="OrthoDB" id="3540790at2759"/>
<keyword evidence="4" id="KW-1185">Reference proteome</keyword>
<evidence type="ECO:0000313" key="4">
    <source>
        <dbReference type="Proteomes" id="UP000019487"/>
    </source>
</evidence>
<accession>W9C3X3</accession>
<dbReference type="EMBL" id="AYSA01000497">
    <property type="protein sequence ID" value="ESZ91447.1"/>
    <property type="molecule type" value="Genomic_DNA"/>
</dbReference>